<evidence type="ECO:0000256" key="2">
    <source>
        <dbReference type="ARBA" id="ARBA00007732"/>
    </source>
</evidence>
<proteinExistence type="inferred from homology"/>
<organism evidence="8 9">
    <name type="scientific">Gnathostoma spinigerum</name>
    <dbReference type="NCBI Taxonomy" id="75299"/>
    <lineage>
        <taxon>Eukaryota</taxon>
        <taxon>Metazoa</taxon>
        <taxon>Ecdysozoa</taxon>
        <taxon>Nematoda</taxon>
        <taxon>Chromadorea</taxon>
        <taxon>Rhabditida</taxon>
        <taxon>Spirurina</taxon>
        <taxon>Gnathostomatomorpha</taxon>
        <taxon>Gnathostomatoidea</taxon>
        <taxon>Gnathostomatidae</taxon>
        <taxon>Gnathostoma</taxon>
    </lineage>
</organism>
<keyword evidence="5" id="KW-0256">Endoplasmic reticulum</keyword>
<evidence type="ECO:0000313" key="8">
    <source>
        <dbReference type="EMBL" id="MFH4981176.1"/>
    </source>
</evidence>
<sequence length="157" mass="17844">MGSPNEVKIPLNSCSKIFVQRDYSKGLGVRFETKLPQAMQGKIKEEQWLYTISELNSHYDKAEQVCCATVLETCVGCLSCYISRIFTKTQYEKELIEISRFLAEQNKMVYIPAGFYLTDPMERGLRVLEVSIITSSSVLSHDEGKTSTYSAGFDRTR</sequence>
<comment type="subunit">
    <text evidence="3">Interacts with ERF2.</text>
</comment>
<dbReference type="InterPro" id="IPR051371">
    <property type="entry name" value="Ras_palmitoyltransferase"/>
</dbReference>
<evidence type="ECO:0000256" key="3">
    <source>
        <dbReference type="ARBA" id="ARBA00011396"/>
    </source>
</evidence>
<dbReference type="GO" id="GO:0005789">
    <property type="term" value="C:endoplasmic reticulum membrane"/>
    <property type="evidence" value="ECO:0007669"/>
    <property type="project" value="UniProtKB-SubCell"/>
</dbReference>
<evidence type="ECO:0000256" key="4">
    <source>
        <dbReference type="ARBA" id="ARBA00018463"/>
    </source>
</evidence>
<dbReference type="InterPro" id="IPR019383">
    <property type="entry name" value="Golgin_A_7/ERF4"/>
</dbReference>
<evidence type="ECO:0000259" key="7">
    <source>
        <dbReference type="Pfam" id="PF10256"/>
    </source>
</evidence>
<evidence type="ECO:0000313" key="9">
    <source>
        <dbReference type="Proteomes" id="UP001608902"/>
    </source>
</evidence>
<protein>
    <recommendedName>
        <fullName evidence="4">Ras modification protein ERF4</fullName>
    </recommendedName>
</protein>
<dbReference type="PANTHER" id="PTHR13254:SF0">
    <property type="entry name" value="GOLGIN SUBFAMILY A MEMBER 7_ERF4 DOMAIN-CONTAINING PROTEIN"/>
    <property type="match status" value="1"/>
</dbReference>
<name>A0ABD6EUP6_9BILA</name>
<evidence type="ECO:0000256" key="5">
    <source>
        <dbReference type="ARBA" id="ARBA00022824"/>
    </source>
</evidence>
<dbReference type="Pfam" id="PF10256">
    <property type="entry name" value="Erf4"/>
    <property type="match status" value="1"/>
</dbReference>
<reference evidence="8 9" key="1">
    <citation type="submission" date="2024-08" db="EMBL/GenBank/DDBJ databases">
        <title>Gnathostoma spinigerum genome.</title>
        <authorList>
            <person name="Gonzalez-Bertolin B."/>
            <person name="Monzon S."/>
            <person name="Zaballos A."/>
            <person name="Jimenez P."/>
            <person name="Dekumyoy P."/>
            <person name="Varona S."/>
            <person name="Cuesta I."/>
            <person name="Sumanam S."/>
            <person name="Adisakwattana P."/>
            <person name="Gasser R.B."/>
            <person name="Hernandez-Gonzalez A."/>
            <person name="Young N.D."/>
            <person name="Perteguer M.J."/>
        </authorList>
    </citation>
    <scope>NUCLEOTIDE SEQUENCE [LARGE SCALE GENOMIC DNA]</scope>
    <source>
        <strain evidence="8">AL3</strain>
        <tissue evidence="8">Liver</tissue>
    </source>
</reference>
<evidence type="ECO:0000256" key="6">
    <source>
        <dbReference type="ARBA" id="ARBA00023136"/>
    </source>
</evidence>
<feature type="domain" description="Golgin subfamily A member 7/ERF4" evidence="7">
    <location>
        <begin position="17"/>
        <end position="129"/>
    </location>
</feature>
<evidence type="ECO:0000256" key="1">
    <source>
        <dbReference type="ARBA" id="ARBA00004406"/>
    </source>
</evidence>
<dbReference type="Proteomes" id="UP001608902">
    <property type="component" value="Unassembled WGS sequence"/>
</dbReference>
<keyword evidence="6" id="KW-0472">Membrane</keyword>
<accession>A0ABD6EUP6</accession>
<comment type="caution">
    <text evidence="8">The sequence shown here is derived from an EMBL/GenBank/DDBJ whole genome shotgun (WGS) entry which is preliminary data.</text>
</comment>
<dbReference type="EMBL" id="JBGFUD010006736">
    <property type="protein sequence ID" value="MFH4981176.1"/>
    <property type="molecule type" value="Genomic_DNA"/>
</dbReference>
<dbReference type="PANTHER" id="PTHR13254">
    <property type="entry name" value="GOLGI AUTOANTIGEN, GOLGIN SUBFAMILY A, 7"/>
    <property type="match status" value="1"/>
</dbReference>
<dbReference type="AlphaFoldDB" id="A0ABD6EUP6"/>
<keyword evidence="9" id="KW-1185">Reference proteome</keyword>
<comment type="similarity">
    <text evidence="2">Belongs to the ERF4 family.</text>
</comment>
<gene>
    <name evidence="8" type="ORF">AB6A40_007885</name>
</gene>
<comment type="subcellular location">
    <subcellularLocation>
        <location evidence="1">Endoplasmic reticulum membrane</location>
        <topology evidence="1">Peripheral membrane protein</topology>
    </subcellularLocation>
</comment>